<dbReference type="InterPro" id="IPR058512">
    <property type="entry name" value="DUF8199"/>
</dbReference>
<evidence type="ECO:0000313" key="1">
    <source>
        <dbReference type="EMBL" id="RCH54380.1"/>
    </source>
</evidence>
<dbReference type="AlphaFoldDB" id="A0A367GM23"/>
<proteinExistence type="predicted"/>
<dbReference type="NCBIfam" id="NF047658">
    <property type="entry name" value="HYC_CC_PP"/>
    <property type="match status" value="1"/>
</dbReference>
<evidence type="ECO:0000313" key="2">
    <source>
        <dbReference type="Proteomes" id="UP000253209"/>
    </source>
</evidence>
<dbReference type="RefSeq" id="WP_114005891.1">
    <property type="nucleotide sequence ID" value="NZ_QGDC01000007.1"/>
</dbReference>
<protein>
    <submittedName>
        <fullName evidence="1">Uncharacterized protein</fullName>
    </submittedName>
</protein>
<comment type="caution">
    <text evidence="1">The sequence shown here is derived from an EMBL/GenBank/DDBJ whole genome shotgun (WGS) entry which is preliminary data.</text>
</comment>
<gene>
    <name evidence="1" type="ORF">DJ568_13930</name>
</gene>
<dbReference type="Proteomes" id="UP000253209">
    <property type="component" value="Unassembled WGS sequence"/>
</dbReference>
<dbReference type="InterPro" id="IPR058060">
    <property type="entry name" value="HYC_CC_PP"/>
</dbReference>
<name>A0A367GM23_9SPHI</name>
<dbReference type="Pfam" id="PF26622">
    <property type="entry name" value="DUF8199"/>
    <property type="match status" value="1"/>
</dbReference>
<reference evidence="1 2" key="1">
    <citation type="submission" date="2018-05" db="EMBL/GenBank/DDBJ databases">
        <title>Mucilaginibacter hurinus sp. nov., isolated from briquette warehouse soil.</title>
        <authorList>
            <person name="Choi L."/>
        </authorList>
    </citation>
    <scope>NUCLEOTIDE SEQUENCE [LARGE SCALE GENOMIC DNA]</scope>
    <source>
        <strain evidence="1 2">ZR32</strain>
    </source>
</reference>
<keyword evidence="2" id="KW-1185">Reference proteome</keyword>
<organism evidence="1 2">
    <name type="scientific">Mucilaginibacter hurinus</name>
    <dbReference type="NCBI Taxonomy" id="2201324"/>
    <lineage>
        <taxon>Bacteria</taxon>
        <taxon>Pseudomonadati</taxon>
        <taxon>Bacteroidota</taxon>
        <taxon>Sphingobacteriia</taxon>
        <taxon>Sphingobacteriales</taxon>
        <taxon>Sphingobacteriaceae</taxon>
        <taxon>Mucilaginibacter</taxon>
    </lineage>
</organism>
<sequence length="132" mass="14714">MIKKLFVTFLAVLYLGVSSGATLHYQYCMGRLIKVSLWHDHTKKCDTCGMERKEKAAKECCTDQHQLLKSEKSSSPSYAHINLGTSIGLPVSEPSWFVSTTIISVIAKPLIKQAPPPQLAVSLFLRNCTFRV</sequence>
<accession>A0A367GM23</accession>
<dbReference type="OrthoDB" id="676308at2"/>
<dbReference type="EMBL" id="QGDC01000007">
    <property type="protein sequence ID" value="RCH54380.1"/>
    <property type="molecule type" value="Genomic_DNA"/>
</dbReference>